<gene>
    <name evidence="2" type="ORF">BN12_30036</name>
</gene>
<dbReference type="AlphaFoldDB" id="A0A077M2S5"/>
<evidence type="ECO:0000313" key="3">
    <source>
        <dbReference type="Proteomes" id="UP000035721"/>
    </source>
</evidence>
<sequence length="583" mass="63500">MLVDVVAPWQPLAIVAADQRPAGLREGAQALDDRPLHPDVLEARRGIPPLLAEQPGEPERDPVDAGHRHDVRRCPLQHRDVLRGPVALEHRRHHRDGGRAAADDDDLLAAVVEPLGPVLWVDDDAGEIVAPGELGREALVVAVVARRGEDPTGPDRGGAGSPRGGVGHLEGEGPLRVLGGPLRADHAMTEPDQRGEVVLGDRLAQVVQDERRIGDGVLVAPRLELVAEGVQVGVGPDSGVAEQVPRAADALAPFEDDDRLAGELAVEVCRRTDPGDPRTDDHDVELLDLVRDLSRHCHQLPYGPLVDESTVVKGALSRLRQRAHAWSVAGAWCTRDIEPEWVDSTVTPTDQRVAPTRSIPTAMLLSADEKKIDDLHYASGVNGLAREQMPEVDRRDELLQQQARVRAGRQLAPLDRPVHDDARGLQSHPPESRSILGEHRVVVRRGQGAYQGVTQRCIKVGRELHGEGHKVAAELPGIRDREVVLAVCQQRIEHDGFDRAPPTLDRGRMDVGATRDLADSELPQPDLGECFDRRAQDGVADPSRPSARSPLHLRRLEFTVLRHSHTVTLKHRSCLNGGSPLVC</sequence>
<dbReference type="STRING" id="1194083.BN12_30036"/>
<organism evidence="2 3">
    <name type="scientific">Nostocoides japonicum T1-X7</name>
    <dbReference type="NCBI Taxonomy" id="1194083"/>
    <lineage>
        <taxon>Bacteria</taxon>
        <taxon>Bacillati</taxon>
        <taxon>Actinomycetota</taxon>
        <taxon>Actinomycetes</taxon>
        <taxon>Micrococcales</taxon>
        <taxon>Intrasporangiaceae</taxon>
        <taxon>Nostocoides</taxon>
    </lineage>
</organism>
<evidence type="ECO:0000256" key="1">
    <source>
        <dbReference type="SAM" id="MobiDB-lite"/>
    </source>
</evidence>
<accession>A0A077M2S5</accession>
<keyword evidence="3" id="KW-1185">Reference proteome</keyword>
<name>A0A077M2S5_9MICO</name>
<feature type="region of interest" description="Disordered" evidence="1">
    <location>
        <begin position="147"/>
        <end position="180"/>
    </location>
</feature>
<proteinExistence type="predicted"/>
<dbReference type="EMBL" id="CAJB01000223">
    <property type="protein sequence ID" value="CCH78510.1"/>
    <property type="molecule type" value="Genomic_DNA"/>
</dbReference>
<reference evidence="2 3" key="1">
    <citation type="journal article" date="2013" name="ISME J.">
        <title>A metabolic model for members of the genus Tetrasphaera involved in enhanced biological phosphorus removal.</title>
        <authorList>
            <person name="Kristiansen R."/>
            <person name="Nguyen H.T.T."/>
            <person name="Saunders A.M."/>
            <person name="Nielsen J.L."/>
            <person name="Wimmer R."/>
            <person name="Le V.Q."/>
            <person name="McIlroy S.J."/>
            <person name="Petrovski S."/>
            <person name="Seviour R.J."/>
            <person name="Calteau A."/>
            <person name="Nielsen K.L."/>
            <person name="Nielsen P.H."/>
        </authorList>
    </citation>
    <scope>NUCLEOTIDE SEQUENCE [LARGE SCALE GENOMIC DNA]</scope>
    <source>
        <strain evidence="2 3">T1-X7</strain>
    </source>
</reference>
<dbReference type="AntiFam" id="ANF00192">
    <property type="entry name" value="Shadow ORF (opposite ethA)"/>
</dbReference>
<protein>
    <submittedName>
        <fullName evidence="2">Uncharacterized protein</fullName>
    </submittedName>
</protein>
<evidence type="ECO:0000313" key="2">
    <source>
        <dbReference type="EMBL" id="CCH78510.1"/>
    </source>
</evidence>
<dbReference type="Proteomes" id="UP000035721">
    <property type="component" value="Unassembled WGS sequence"/>
</dbReference>
<comment type="caution">
    <text evidence="2">The sequence shown here is derived from an EMBL/GenBank/DDBJ whole genome shotgun (WGS) entry which is preliminary data.</text>
</comment>
<feature type="compositionally biased region" description="Gly residues" evidence="1">
    <location>
        <begin position="155"/>
        <end position="168"/>
    </location>
</feature>